<dbReference type="EMBL" id="CP020814">
    <property type="protein sequence ID" value="ARK30757.1"/>
    <property type="molecule type" value="Genomic_DNA"/>
</dbReference>
<protein>
    <submittedName>
        <fullName evidence="6">DNA translocase SpoIIIE</fullName>
    </submittedName>
</protein>
<evidence type="ECO:0000256" key="1">
    <source>
        <dbReference type="ARBA" id="ARBA00004141"/>
    </source>
</evidence>
<accession>A0A1X9MBG4</accession>
<dbReference type="Gene3D" id="3.40.50.300">
    <property type="entry name" value="P-loop containing nucleotide triphosphate hydrolases"/>
    <property type="match status" value="1"/>
</dbReference>
<dbReference type="GO" id="GO:0005524">
    <property type="term" value="F:ATP binding"/>
    <property type="evidence" value="ECO:0007669"/>
    <property type="project" value="UniProtKB-UniRule"/>
</dbReference>
<dbReference type="InterPro" id="IPR027417">
    <property type="entry name" value="P-loop_NTPase"/>
</dbReference>
<gene>
    <name evidence="6" type="primary">spoIIIE_1</name>
    <name evidence="6" type="ORF">BkAM31D_13450</name>
</gene>
<dbReference type="CDD" id="cd01127">
    <property type="entry name" value="TrwB_TraG_TraD_VirD4"/>
    <property type="match status" value="1"/>
</dbReference>
<reference evidence="6 7" key="1">
    <citation type="submission" date="2017-04" db="EMBL/GenBank/DDBJ databases">
        <title>Bacillus krulwichiae AM31D Genome sequencing and assembly.</title>
        <authorList>
            <person name="Krulwich T.A."/>
            <person name="Anastor L."/>
            <person name="Ehrlich R."/>
            <person name="Ehrlich G.D."/>
            <person name="Janto B."/>
        </authorList>
    </citation>
    <scope>NUCLEOTIDE SEQUENCE [LARGE SCALE GENOMIC DNA]</scope>
    <source>
        <strain evidence="6 7">AM31D</strain>
    </source>
</reference>
<comment type="subcellular location">
    <subcellularLocation>
        <location evidence="1">Membrane</location>
        <topology evidence="1">Multi-pass membrane protein</topology>
    </subcellularLocation>
</comment>
<evidence type="ECO:0000259" key="5">
    <source>
        <dbReference type="PROSITE" id="PS50901"/>
    </source>
</evidence>
<keyword evidence="7" id="KW-1185">Reference proteome</keyword>
<dbReference type="SUPFAM" id="SSF52540">
    <property type="entry name" value="P-loop containing nucleoside triphosphate hydrolases"/>
    <property type="match status" value="1"/>
</dbReference>
<dbReference type="InterPro" id="IPR050206">
    <property type="entry name" value="FtsK/SpoIIIE/SftA"/>
</dbReference>
<dbReference type="KEGG" id="bkw:BkAM31D_13450"/>
<dbReference type="GO" id="GO:0016020">
    <property type="term" value="C:membrane"/>
    <property type="evidence" value="ECO:0007669"/>
    <property type="project" value="UniProtKB-SubCell"/>
</dbReference>
<proteinExistence type="predicted"/>
<evidence type="ECO:0000256" key="3">
    <source>
        <dbReference type="ARBA" id="ARBA00022840"/>
    </source>
</evidence>
<dbReference type="STRING" id="199441.BkAM31D_13450"/>
<dbReference type="AlphaFoldDB" id="A0A1X9MBG4"/>
<dbReference type="GO" id="GO:0003677">
    <property type="term" value="F:DNA binding"/>
    <property type="evidence" value="ECO:0007669"/>
    <property type="project" value="InterPro"/>
</dbReference>
<name>A0A1X9MBG4_9BACI</name>
<keyword evidence="3 4" id="KW-0067">ATP-binding</keyword>
<organism evidence="6 7">
    <name type="scientific">Halalkalibacter krulwichiae</name>
    <dbReference type="NCBI Taxonomy" id="199441"/>
    <lineage>
        <taxon>Bacteria</taxon>
        <taxon>Bacillati</taxon>
        <taxon>Bacillota</taxon>
        <taxon>Bacilli</taxon>
        <taxon>Bacillales</taxon>
        <taxon>Bacillaceae</taxon>
        <taxon>Halalkalibacter</taxon>
    </lineage>
</organism>
<evidence type="ECO:0000256" key="2">
    <source>
        <dbReference type="ARBA" id="ARBA00022741"/>
    </source>
</evidence>
<keyword evidence="2 4" id="KW-0547">Nucleotide-binding</keyword>
<dbReference type="InterPro" id="IPR002543">
    <property type="entry name" value="FtsK_dom"/>
</dbReference>
<dbReference type="Pfam" id="PF01580">
    <property type="entry name" value="FtsK_SpoIIIE"/>
    <property type="match status" value="1"/>
</dbReference>
<feature type="binding site" evidence="4">
    <location>
        <begin position="153"/>
        <end position="160"/>
    </location>
    <ligand>
        <name>ATP</name>
        <dbReference type="ChEBI" id="CHEBI:30616"/>
    </ligand>
</feature>
<sequence>MRLLEKMKADKQEKLLQKKLIEAFDVSGIYMEYTSEKYKKRIYPKIHSIKFNENRIEYVFTLLNGQDPKEIKKKEYAFYQVFGRTLKIETDSIKKYTLTVSNRTIPKKFIYDYKKFLPAIEGMKLPIFGGVNLDGEYIVWDMADGKPHLLAAGENGSGKSAGVRQILATLIQFKKSSELHLYLCDPKFTEFHLFGDVEHVQGKIACEMDDIYNNIKAVKKELDDRKRLIGEQEKLTGIEKYNDRYHDKKIPYVLLVIDEFAQLKDKKDSINLIETISAQGRAFGIFLLLATQRAEAQVMNGLIKQNITIRMGFRHADLINSRITNTIGSEKISMEDKGRFILKLDEAMEVQAPLLEEEIAEKLLEPYKRKEEEVKREAITWSFPNCNEIIESNEEKKEQSKPVIKKLTIDDLFGGDK</sequence>
<evidence type="ECO:0000313" key="7">
    <source>
        <dbReference type="Proteomes" id="UP000193006"/>
    </source>
</evidence>
<evidence type="ECO:0000256" key="4">
    <source>
        <dbReference type="PROSITE-ProRule" id="PRU00289"/>
    </source>
</evidence>
<dbReference type="Proteomes" id="UP000193006">
    <property type="component" value="Chromosome"/>
</dbReference>
<feature type="domain" description="FtsK" evidence="5">
    <location>
        <begin position="135"/>
        <end position="322"/>
    </location>
</feature>
<dbReference type="PROSITE" id="PS50901">
    <property type="entry name" value="FTSK"/>
    <property type="match status" value="1"/>
</dbReference>
<dbReference type="RefSeq" id="WP_066149578.1">
    <property type="nucleotide sequence ID" value="NZ_CP020814.1"/>
</dbReference>
<dbReference type="PANTHER" id="PTHR22683">
    <property type="entry name" value="SPORULATION PROTEIN RELATED"/>
    <property type="match status" value="1"/>
</dbReference>
<dbReference type="PANTHER" id="PTHR22683:SF41">
    <property type="entry name" value="DNA TRANSLOCASE FTSK"/>
    <property type="match status" value="1"/>
</dbReference>
<evidence type="ECO:0000313" key="6">
    <source>
        <dbReference type="EMBL" id="ARK30757.1"/>
    </source>
</evidence>